<evidence type="ECO:0000256" key="2">
    <source>
        <dbReference type="ARBA" id="ARBA00022475"/>
    </source>
</evidence>
<evidence type="ECO:0000259" key="7">
    <source>
        <dbReference type="Pfam" id="PF00924"/>
    </source>
</evidence>
<evidence type="ECO:0000256" key="3">
    <source>
        <dbReference type="ARBA" id="ARBA00022692"/>
    </source>
</evidence>
<evidence type="ECO:0000256" key="6">
    <source>
        <dbReference type="SAM" id="Phobius"/>
    </source>
</evidence>
<gene>
    <name evidence="8" type="ordered locus">MROS_1191</name>
</gene>
<name>I6ZZN6_MELRP</name>
<dbReference type="Gene3D" id="1.10.287.1260">
    <property type="match status" value="1"/>
</dbReference>
<dbReference type="InterPro" id="IPR023408">
    <property type="entry name" value="MscS_beta-dom_sf"/>
</dbReference>
<dbReference type="Gene3D" id="2.30.30.60">
    <property type="match status" value="1"/>
</dbReference>
<dbReference type="EMBL" id="CP003557">
    <property type="protein sequence ID" value="AFN74428.1"/>
    <property type="molecule type" value="Genomic_DNA"/>
</dbReference>
<keyword evidence="3 6" id="KW-0812">Transmembrane</keyword>
<protein>
    <submittedName>
        <fullName evidence="8">Transporter, MscS family</fullName>
    </submittedName>
</protein>
<dbReference type="GO" id="GO:0005886">
    <property type="term" value="C:plasma membrane"/>
    <property type="evidence" value="ECO:0007669"/>
    <property type="project" value="UniProtKB-SubCell"/>
</dbReference>
<evidence type="ECO:0000256" key="4">
    <source>
        <dbReference type="ARBA" id="ARBA00022989"/>
    </source>
</evidence>
<dbReference type="Gene3D" id="3.30.70.100">
    <property type="match status" value="1"/>
</dbReference>
<evidence type="ECO:0000256" key="1">
    <source>
        <dbReference type="ARBA" id="ARBA00004651"/>
    </source>
</evidence>
<dbReference type="Pfam" id="PF00924">
    <property type="entry name" value="MS_channel_2nd"/>
    <property type="match status" value="1"/>
</dbReference>
<dbReference type="KEGG" id="mro:MROS_1191"/>
<keyword evidence="4 6" id="KW-1133">Transmembrane helix</keyword>
<accession>I6ZZN6</accession>
<keyword evidence="9" id="KW-1185">Reference proteome</keyword>
<feature type="transmembrane region" description="Helical" evidence="6">
    <location>
        <begin position="17"/>
        <end position="36"/>
    </location>
</feature>
<dbReference type="InterPro" id="IPR011066">
    <property type="entry name" value="MscS_channel_C_sf"/>
</dbReference>
<evidence type="ECO:0000313" key="9">
    <source>
        <dbReference type="Proteomes" id="UP000009011"/>
    </source>
</evidence>
<feature type="domain" description="Mechanosensitive ion channel MscS" evidence="7">
    <location>
        <begin position="99"/>
        <end position="172"/>
    </location>
</feature>
<reference evidence="8 9" key="1">
    <citation type="journal article" date="2013" name="PLoS ONE">
        <title>Genomic analysis of Melioribacter roseus, facultatively anaerobic organotrophic bacterium representing a novel deep lineage within Bacteriodetes/Chlorobi group.</title>
        <authorList>
            <person name="Kadnikov V.V."/>
            <person name="Mardanov A.V."/>
            <person name="Podosokorskaya O.A."/>
            <person name="Gavrilov S.N."/>
            <person name="Kublanov I.V."/>
            <person name="Beletsky A.V."/>
            <person name="Bonch-Osmolovskaya E.A."/>
            <person name="Ravin N.V."/>
        </authorList>
    </citation>
    <scope>NUCLEOTIDE SEQUENCE [LARGE SCALE GENOMIC DNA]</scope>
    <source>
        <strain evidence="9">JCM 17771 / P3M-2</strain>
    </source>
</reference>
<keyword evidence="5 6" id="KW-0472">Membrane</keyword>
<dbReference type="InterPro" id="IPR010920">
    <property type="entry name" value="LSM_dom_sf"/>
</dbReference>
<evidence type="ECO:0000313" key="8">
    <source>
        <dbReference type="EMBL" id="AFN74428.1"/>
    </source>
</evidence>
<feature type="transmembrane region" description="Helical" evidence="6">
    <location>
        <begin position="86"/>
        <end position="110"/>
    </location>
</feature>
<dbReference type="AlphaFoldDB" id="I6ZZN6"/>
<comment type="subcellular location">
    <subcellularLocation>
        <location evidence="1">Cell membrane</location>
        <topology evidence="1">Multi-pass membrane protein</topology>
    </subcellularLocation>
</comment>
<dbReference type="PANTHER" id="PTHR30566:SF5">
    <property type="entry name" value="MECHANOSENSITIVE ION CHANNEL PROTEIN 1, MITOCHONDRIAL-RELATED"/>
    <property type="match status" value="1"/>
</dbReference>
<dbReference type="SUPFAM" id="SSF82689">
    <property type="entry name" value="Mechanosensitive channel protein MscS (YggB), C-terminal domain"/>
    <property type="match status" value="1"/>
</dbReference>
<dbReference type="RefSeq" id="WP_014855864.1">
    <property type="nucleotide sequence ID" value="NC_018178.1"/>
</dbReference>
<keyword evidence="2" id="KW-1003">Cell membrane</keyword>
<dbReference type="PANTHER" id="PTHR30566">
    <property type="entry name" value="YNAI-RELATED MECHANOSENSITIVE ION CHANNEL"/>
    <property type="match status" value="1"/>
</dbReference>
<dbReference type="OrthoDB" id="9809206at2"/>
<dbReference type="Proteomes" id="UP000009011">
    <property type="component" value="Chromosome"/>
</dbReference>
<dbReference type="GO" id="GO:0008381">
    <property type="term" value="F:mechanosensitive monoatomic ion channel activity"/>
    <property type="evidence" value="ECO:0007669"/>
    <property type="project" value="UniProtKB-ARBA"/>
</dbReference>
<dbReference type="HOGENOM" id="CLU_066007_1_0_10"/>
<evidence type="ECO:0000256" key="5">
    <source>
        <dbReference type="ARBA" id="ARBA00023136"/>
    </source>
</evidence>
<organism evidence="8 9">
    <name type="scientific">Melioribacter roseus (strain DSM 23840 / JCM 17771 / VKM B-2668 / P3M-2)</name>
    <dbReference type="NCBI Taxonomy" id="1191523"/>
    <lineage>
        <taxon>Bacteria</taxon>
        <taxon>Pseudomonadati</taxon>
        <taxon>Ignavibacteriota</taxon>
        <taxon>Ignavibacteria</taxon>
        <taxon>Ignavibacteriales</taxon>
        <taxon>Melioribacteraceae</taxon>
        <taxon>Melioribacter</taxon>
    </lineage>
</organism>
<dbReference type="eggNOG" id="COG0668">
    <property type="taxonomic scope" value="Bacteria"/>
</dbReference>
<dbReference type="STRING" id="1191523.MROS_1191"/>
<dbReference type="SUPFAM" id="SSF50182">
    <property type="entry name" value="Sm-like ribonucleoproteins"/>
    <property type="match status" value="1"/>
</dbReference>
<proteinExistence type="predicted"/>
<sequence length="307" mass="35426">MSEVIHRYLGIDAATQIKLLSTFILFLILSFIYRIISKYIIGRLDDVKQKYQWRKIALYLNAFIGFLLLLRIWFGTVQGLTTYLGLLSAGVAIAFKDPLVNLGGWIFIVIRKPFRLGDRIQINNVIGDVVDIRIFQFSVMEIGNWVDAEQSTGRIVHIPNSVVFTTPQANYTAGFEYIWDEIPVLVTFESNWKKAKKILEDILDKHTEHFSEAAEKQIKEAAKKYLIYYTKLTPIVYVSVKDSGVMLTLRYLTRTRQRRATENVIWQAILDQFALHNDIDFAYPTQRFYNNLLEGKPGTKPSNQSGE</sequence>
<dbReference type="PATRIC" id="fig|1191523.3.peg.1265"/>
<dbReference type="InterPro" id="IPR006685">
    <property type="entry name" value="MscS_channel_2nd"/>
</dbReference>
<feature type="transmembrane region" description="Helical" evidence="6">
    <location>
        <begin position="56"/>
        <end position="74"/>
    </location>
</feature>